<dbReference type="GO" id="GO:0017002">
    <property type="term" value="F:activin receptor activity"/>
    <property type="evidence" value="ECO:0007669"/>
    <property type="project" value="TreeGrafter"/>
</dbReference>
<organism evidence="16 17">
    <name type="scientific">Brachionus plicatilis</name>
    <name type="common">Marine rotifer</name>
    <name type="synonym">Brachionus muelleri</name>
    <dbReference type="NCBI Taxonomy" id="10195"/>
    <lineage>
        <taxon>Eukaryota</taxon>
        <taxon>Metazoa</taxon>
        <taxon>Spiralia</taxon>
        <taxon>Gnathifera</taxon>
        <taxon>Rotifera</taxon>
        <taxon>Eurotatoria</taxon>
        <taxon>Monogononta</taxon>
        <taxon>Pseudotrocha</taxon>
        <taxon>Ploima</taxon>
        <taxon>Brachionidae</taxon>
        <taxon>Brachionus</taxon>
    </lineage>
</organism>
<keyword evidence="4" id="KW-0723">Serine/threonine-protein kinase</keyword>
<dbReference type="EC" id="2.7.11.30" evidence="3"/>
<dbReference type="PANTHER" id="PTHR23255:SF98">
    <property type="entry name" value="SERINE_THREONINE-PROTEIN KINASE RECEPTOR"/>
    <property type="match status" value="1"/>
</dbReference>
<dbReference type="OrthoDB" id="547665at2759"/>
<sequence length="657" mass="74821">MDQKVKPKLKCLHRKSNCDDNKCFSEEECTQSGMNKHCYSMFKIPEENRTVQQDDIVIAGCWSGEVECDPPYKIKQKYQSELYVNISSIIPEFLLGPEMQNKCITYAMTHDSTSYRSKNNVTFCCCSTSMCNSDILVTNEKSPYQVISQMIKRRTNAEIFTTKATKLSTNININTVLITSLILMSLLFLMLLISKSELPNIIFNHNATNGQNGTQSMPSSVQIPPNSNLMKDYLKQNQPENGEIRQLTQPLLNPTNETLFIHNIVPPNLGVLPDSILKSNAVISFQSVPKNVEIAKRNDLDELESFKARLEEQLAKSSKSSSIDQIDPNMIVLPSPIKPSDIFLIEKVSQGQFSSVWKGRCLNNKQDCGEVPEYGIKIFSHMQKSSWSNEKEIYHALATINPFILTHFSSDLNELPKSNTNPNLMFSSNEYWIITEYHSNGSLCDFLRINFLSWHQMVRVVHSILEGLAYLHSESIDPKKQFAIAHRDLKSKNILVKKDGQTCCIADFGLALRLNNHNKLNSAEIRSKVGTRRYMSPELIEGAIAFTKETFLTPGIDVYACALVLWEIISRGDFYGEKCEYKLPFEDEVGQNPSLEDMKEIVVDKSFRPIIKENWLNYHKISSIAQTIEECWDIDLDARISSECAASRIRKIYNELD</sequence>
<evidence type="ECO:0000256" key="8">
    <source>
        <dbReference type="ARBA" id="ARBA00022741"/>
    </source>
</evidence>
<evidence type="ECO:0000256" key="1">
    <source>
        <dbReference type="ARBA" id="ARBA00004479"/>
    </source>
</evidence>
<dbReference type="Gene3D" id="3.30.200.20">
    <property type="entry name" value="Phosphorylase Kinase, domain 1"/>
    <property type="match status" value="1"/>
</dbReference>
<protein>
    <recommendedName>
        <fullName evidence="3">receptor protein serine/threonine kinase</fullName>
        <ecNumber evidence="3">2.7.11.30</ecNumber>
    </recommendedName>
</protein>
<evidence type="ECO:0000313" key="17">
    <source>
        <dbReference type="Proteomes" id="UP000276133"/>
    </source>
</evidence>
<evidence type="ECO:0000313" key="16">
    <source>
        <dbReference type="EMBL" id="RNA31614.1"/>
    </source>
</evidence>
<dbReference type="PROSITE" id="PS50011">
    <property type="entry name" value="PROTEIN_KINASE_DOM"/>
    <property type="match status" value="1"/>
</dbReference>
<keyword evidence="9" id="KW-0418">Kinase</keyword>
<dbReference type="SUPFAM" id="SSF56112">
    <property type="entry name" value="Protein kinase-like (PK-like)"/>
    <property type="match status" value="1"/>
</dbReference>
<evidence type="ECO:0000256" key="2">
    <source>
        <dbReference type="ARBA" id="ARBA00009605"/>
    </source>
</evidence>
<keyword evidence="8" id="KW-0547">Nucleotide-binding</keyword>
<keyword evidence="11 14" id="KW-1133">Transmembrane helix</keyword>
<comment type="similarity">
    <text evidence="2">Belongs to the protein kinase superfamily. TKL Ser/Thr protein kinase family. TGFB receptor subfamily.</text>
</comment>
<proteinExistence type="inferred from homology"/>
<evidence type="ECO:0000256" key="14">
    <source>
        <dbReference type="SAM" id="Phobius"/>
    </source>
</evidence>
<dbReference type="GO" id="GO:0005524">
    <property type="term" value="F:ATP binding"/>
    <property type="evidence" value="ECO:0007669"/>
    <property type="project" value="UniProtKB-KW"/>
</dbReference>
<dbReference type="Pfam" id="PF00069">
    <property type="entry name" value="Pkinase"/>
    <property type="match status" value="1"/>
</dbReference>
<evidence type="ECO:0000256" key="9">
    <source>
        <dbReference type="ARBA" id="ARBA00022777"/>
    </source>
</evidence>
<evidence type="ECO:0000256" key="12">
    <source>
        <dbReference type="ARBA" id="ARBA00023136"/>
    </source>
</evidence>
<keyword evidence="7" id="KW-0732">Signal</keyword>
<dbReference type="STRING" id="10195.A0A3M7S712"/>
<dbReference type="InterPro" id="IPR011009">
    <property type="entry name" value="Kinase-like_dom_sf"/>
</dbReference>
<keyword evidence="13 16" id="KW-0675">Receptor</keyword>
<evidence type="ECO:0000256" key="3">
    <source>
        <dbReference type="ARBA" id="ARBA00012401"/>
    </source>
</evidence>
<feature type="transmembrane region" description="Helical" evidence="14">
    <location>
        <begin position="173"/>
        <end position="193"/>
    </location>
</feature>
<dbReference type="InterPro" id="IPR000719">
    <property type="entry name" value="Prot_kinase_dom"/>
</dbReference>
<evidence type="ECO:0000256" key="11">
    <source>
        <dbReference type="ARBA" id="ARBA00022989"/>
    </source>
</evidence>
<dbReference type="GO" id="GO:0071363">
    <property type="term" value="P:cellular response to growth factor stimulus"/>
    <property type="evidence" value="ECO:0007669"/>
    <property type="project" value="TreeGrafter"/>
</dbReference>
<dbReference type="InterPro" id="IPR008271">
    <property type="entry name" value="Ser/Thr_kinase_AS"/>
</dbReference>
<evidence type="ECO:0000259" key="15">
    <source>
        <dbReference type="PROSITE" id="PS50011"/>
    </source>
</evidence>
<dbReference type="Gene3D" id="1.10.510.10">
    <property type="entry name" value="Transferase(Phosphotransferase) domain 1"/>
    <property type="match status" value="1"/>
</dbReference>
<name>A0A3M7S712_BRAPC</name>
<evidence type="ECO:0000256" key="13">
    <source>
        <dbReference type="ARBA" id="ARBA00023170"/>
    </source>
</evidence>
<dbReference type="EMBL" id="REGN01001916">
    <property type="protein sequence ID" value="RNA31614.1"/>
    <property type="molecule type" value="Genomic_DNA"/>
</dbReference>
<comment type="subcellular location">
    <subcellularLocation>
        <location evidence="1">Membrane</location>
        <topology evidence="1">Single-pass type I membrane protein</topology>
    </subcellularLocation>
</comment>
<gene>
    <name evidence="16" type="ORF">BpHYR1_045876</name>
</gene>
<dbReference type="PANTHER" id="PTHR23255">
    <property type="entry name" value="TRANSFORMING GROWTH FACTOR-BETA RECEPTOR TYPE I AND II"/>
    <property type="match status" value="1"/>
</dbReference>
<dbReference type="InterPro" id="IPR000333">
    <property type="entry name" value="TGFB_receptor"/>
</dbReference>
<keyword evidence="5" id="KW-0808">Transferase</keyword>
<feature type="domain" description="Protein kinase" evidence="15">
    <location>
        <begin position="342"/>
        <end position="653"/>
    </location>
</feature>
<dbReference type="GO" id="GO:0048179">
    <property type="term" value="C:activin receptor complex"/>
    <property type="evidence" value="ECO:0007669"/>
    <property type="project" value="TreeGrafter"/>
</dbReference>
<dbReference type="CDD" id="cd23533">
    <property type="entry name" value="TFP_LU_ECD_BMPR2_like"/>
    <property type="match status" value="1"/>
</dbReference>
<reference evidence="16 17" key="1">
    <citation type="journal article" date="2018" name="Sci. Rep.">
        <title>Genomic signatures of local adaptation to the degree of environmental predictability in rotifers.</title>
        <authorList>
            <person name="Franch-Gras L."/>
            <person name="Hahn C."/>
            <person name="Garcia-Roger E.M."/>
            <person name="Carmona M.J."/>
            <person name="Serra M."/>
            <person name="Gomez A."/>
        </authorList>
    </citation>
    <scope>NUCLEOTIDE SEQUENCE [LARGE SCALE GENOMIC DNA]</scope>
    <source>
        <strain evidence="16">HYR1</strain>
    </source>
</reference>
<evidence type="ECO:0000256" key="6">
    <source>
        <dbReference type="ARBA" id="ARBA00022692"/>
    </source>
</evidence>
<evidence type="ECO:0000256" key="10">
    <source>
        <dbReference type="ARBA" id="ARBA00022840"/>
    </source>
</evidence>
<evidence type="ECO:0000256" key="4">
    <source>
        <dbReference type="ARBA" id="ARBA00022527"/>
    </source>
</evidence>
<keyword evidence="6 14" id="KW-0812">Transmembrane</keyword>
<dbReference type="PROSITE" id="PS00108">
    <property type="entry name" value="PROTEIN_KINASE_ST"/>
    <property type="match status" value="1"/>
</dbReference>
<dbReference type="GO" id="GO:0048185">
    <property type="term" value="F:activin binding"/>
    <property type="evidence" value="ECO:0007669"/>
    <property type="project" value="TreeGrafter"/>
</dbReference>
<accession>A0A3M7S712</accession>
<dbReference type="AlphaFoldDB" id="A0A3M7S712"/>
<evidence type="ECO:0000256" key="5">
    <source>
        <dbReference type="ARBA" id="ARBA00022679"/>
    </source>
</evidence>
<keyword evidence="17" id="KW-1185">Reference proteome</keyword>
<dbReference type="Proteomes" id="UP000276133">
    <property type="component" value="Unassembled WGS sequence"/>
</dbReference>
<evidence type="ECO:0000256" key="7">
    <source>
        <dbReference type="ARBA" id="ARBA00022729"/>
    </source>
</evidence>
<keyword evidence="10" id="KW-0067">ATP-binding</keyword>
<comment type="caution">
    <text evidence="16">The sequence shown here is derived from an EMBL/GenBank/DDBJ whole genome shotgun (WGS) entry which is preliminary data.</text>
</comment>
<keyword evidence="12 14" id="KW-0472">Membrane</keyword>
<dbReference type="SMART" id="SM00220">
    <property type="entry name" value="S_TKc"/>
    <property type="match status" value="1"/>
</dbReference>